<dbReference type="InterPro" id="IPR027417">
    <property type="entry name" value="P-loop_NTPase"/>
</dbReference>
<dbReference type="SUPFAM" id="SSF52540">
    <property type="entry name" value="P-loop containing nucleoside triphosphate hydrolases"/>
    <property type="match status" value="2"/>
</dbReference>
<dbReference type="RefSeq" id="WP_121217101.1">
    <property type="nucleotide sequence ID" value="NZ_RBXR01000001.1"/>
</dbReference>
<gene>
    <name evidence="1" type="ORF">DFJ66_0242</name>
</gene>
<protein>
    <submittedName>
        <fullName evidence="1">AAA ATPase-like protein</fullName>
    </submittedName>
</protein>
<reference evidence="1 2" key="1">
    <citation type="submission" date="2018-10" db="EMBL/GenBank/DDBJ databases">
        <title>Sequencing the genomes of 1000 actinobacteria strains.</title>
        <authorList>
            <person name="Klenk H.-P."/>
        </authorList>
    </citation>
    <scope>NUCLEOTIDE SEQUENCE [LARGE SCALE GENOMIC DNA]</scope>
    <source>
        <strain evidence="1 2">DSM 43911</strain>
    </source>
</reference>
<keyword evidence="2" id="KW-1185">Reference proteome</keyword>
<evidence type="ECO:0000313" key="2">
    <source>
        <dbReference type="Proteomes" id="UP000272729"/>
    </source>
</evidence>
<dbReference type="AlphaFoldDB" id="A0A495X1K0"/>
<sequence length="1003" mass="110826">MSTAPEEQRLVEAFLAGRSEAERRALVQRLAPPPPPPVAEDVVRAVRTRAALSGAVAPRDLVRGMPADEAERVLDVVAIDFDRALVGGDWRWTMRSGPREQTLVRLAAEGAVAAALAEVASVPTDEAGRTLRELAAVGGNGARSLFRTFAREKRDDRAVLQALTWVAPLGGRQGYLAEARRRAGLMAVRDSYATLLDMGVHGRDRELEVLRQFVAAPVDRAGPVPVLPVTGVGGAGKSTLLAALVEPHLDRQLDGESDDGGPVVVVIDFDRVVFRVNAELELSFEVTRQLGWAAPIAAADFSALRHQAREERRQVRTDLAVESVETDVRTATGFEAEARVLVDLHDLGRRTVVLVLDTFEEWQRDRPLSDVRRGRWNDPERHIQEWIWRLRHEMGLAGLRVVVSGRAPVSTMDDLVVVPPLELGELDASAAVRVITAFGVDREAAEALAGAVGGNPLALRVAARFYRKLSRAERRRFVATAHEPHPGLEHELRAAVLYDRFLSHIRDDRVRRLAHPGLVLRRVTPELVRHVLAPHCALGLAEGEEHRLVELLGDEVWLVGASADGLRHHPEVRRAVLRMMSGDPAHADRVRAVHRAAAEWYRSGRDPVLGEDAARAEALYHLLMLEDGRRSVVPVVGGDRPPAGVADFHPRVAAQLRALRGDDLGDEEALELPAEVWNRWVAGHGVRLLADGAAEHAVRLFEERLRRRGDVVEPEWLARACCDAARWRHYWPAVRRVGGGARVDRYALINALASHDPADLVSFDRGAVGESFLENGGGFLVLLRGRVPGVGVGKRDLYPVDELRRALVRVAAGESCALHGLSGLFRPDPEWLRGWSALVGGPASGEGRGLAEEIAAVPPWSLRSDELLGEWSARFARTWPRAVVSPERVTPDLVPVLRGTTRSCVRRCGWRRGRWPIGWGCGRWRKWRARCCRCRLGTSTPTRCRRRSSVRWSCRWSSTWTGRACWDRSWRGCTRGARSRGSFGTCGRRSRRGTGRTRCCCPG</sequence>
<organism evidence="1 2">
    <name type="scientific">Saccharothrix variisporea</name>
    <dbReference type="NCBI Taxonomy" id="543527"/>
    <lineage>
        <taxon>Bacteria</taxon>
        <taxon>Bacillati</taxon>
        <taxon>Actinomycetota</taxon>
        <taxon>Actinomycetes</taxon>
        <taxon>Pseudonocardiales</taxon>
        <taxon>Pseudonocardiaceae</taxon>
        <taxon>Saccharothrix</taxon>
    </lineage>
</organism>
<dbReference type="Proteomes" id="UP000272729">
    <property type="component" value="Unassembled WGS sequence"/>
</dbReference>
<comment type="caution">
    <text evidence="1">The sequence shown here is derived from an EMBL/GenBank/DDBJ whole genome shotgun (WGS) entry which is preliminary data.</text>
</comment>
<dbReference type="EMBL" id="RBXR01000001">
    <property type="protein sequence ID" value="RKT67074.1"/>
    <property type="molecule type" value="Genomic_DNA"/>
</dbReference>
<evidence type="ECO:0000313" key="1">
    <source>
        <dbReference type="EMBL" id="RKT67074.1"/>
    </source>
</evidence>
<accession>A0A495X1K0</accession>
<name>A0A495X1K0_9PSEU</name>
<proteinExistence type="predicted"/>